<keyword evidence="3" id="KW-1185">Reference proteome</keyword>
<evidence type="ECO:0000313" key="3">
    <source>
        <dbReference type="Proteomes" id="UP000292082"/>
    </source>
</evidence>
<dbReference type="AlphaFoldDB" id="A0A4Q9PEB3"/>
<reference evidence="2 3" key="1">
    <citation type="submission" date="2019-01" db="EMBL/GenBank/DDBJ databases">
        <title>Draft genome sequences of three monokaryotic isolates of the white-rot basidiomycete fungus Dichomitus squalens.</title>
        <authorList>
            <consortium name="DOE Joint Genome Institute"/>
            <person name="Lopez S.C."/>
            <person name="Andreopoulos B."/>
            <person name="Pangilinan J."/>
            <person name="Lipzen A."/>
            <person name="Riley R."/>
            <person name="Ahrendt S."/>
            <person name="Ng V."/>
            <person name="Barry K."/>
            <person name="Daum C."/>
            <person name="Grigoriev I.V."/>
            <person name="Hilden K.S."/>
            <person name="Makela M.R."/>
            <person name="de Vries R.P."/>
        </authorList>
    </citation>
    <scope>NUCLEOTIDE SEQUENCE [LARGE SCALE GENOMIC DNA]</scope>
    <source>
        <strain evidence="2 3">CBS 464.89</strain>
    </source>
</reference>
<protein>
    <submittedName>
        <fullName evidence="2">Uncharacterized protein</fullName>
    </submittedName>
</protein>
<organism evidence="2 3">
    <name type="scientific">Dichomitus squalens</name>
    <dbReference type="NCBI Taxonomy" id="114155"/>
    <lineage>
        <taxon>Eukaryota</taxon>
        <taxon>Fungi</taxon>
        <taxon>Dikarya</taxon>
        <taxon>Basidiomycota</taxon>
        <taxon>Agaricomycotina</taxon>
        <taxon>Agaricomycetes</taxon>
        <taxon>Polyporales</taxon>
        <taxon>Polyporaceae</taxon>
        <taxon>Dichomitus</taxon>
    </lineage>
</organism>
<dbReference type="Proteomes" id="UP000292082">
    <property type="component" value="Unassembled WGS sequence"/>
</dbReference>
<gene>
    <name evidence="2" type="ORF">BD310DRAFT_938838</name>
</gene>
<accession>A0A4Q9PEB3</accession>
<dbReference type="EMBL" id="ML145227">
    <property type="protein sequence ID" value="TBU53048.1"/>
    <property type="molecule type" value="Genomic_DNA"/>
</dbReference>
<proteinExistence type="predicted"/>
<name>A0A4Q9PEB3_9APHY</name>
<feature type="region of interest" description="Disordered" evidence="1">
    <location>
        <begin position="1"/>
        <end position="35"/>
    </location>
</feature>
<evidence type="ECO:0000256" key="1">
    <source>
        <dbReference type="SAM" id="MobiDB-lite"/>
    </source>
</evidence>
<feature type="compositionally biased region" description="Polar residues" evidence="1">
    <location>
        <begin position="1"/>
        <end position="10"/>
    </location>
</feature>
<evidence type="ECO:0000313" key="2">
    <source>
        <dbReference type="EMBL" id="TBU53048.1"/>
    </source>
</evidence>
<sequence length="71" mass="7535">MLCNHCSRSASPGPGALRRHRAGNGPHRLVSPSSHPISVLLPPPLAHASSRLSTPARLLHLTSRPDPLAPR</sequence>